<dbReference type="EMBL" id="BART01024935">
    <property type="protein sequence ID" value="GAG94715.1"/>
    <property type="molecule type" value="Genomic_DNA"/>
</dbReference>
<accession>X1BI72</accession>
<dbReference type="InterPro" id="IPR035986">
    <property type="entry name" value="PKD_dom_sf"/>
</dbReference>
<dbReference type="InterPro" id="IPR013783">
    <property type="entry name" value="Ig-like_fold"/>
</dbReference>
<feature type="non-terminal residue" evidence="3">
    <location>
        <position position="282"/>
    </location>
</feature>
<dbReference type="Gene3D" id="2.130.10.130">
    <property type="entry name" value="Integrin alpha, N-terminal"/>
    <property type="match status" value="1"/>
</dbReference>
<feature type="domain" description="PKD" evidence="2">
    <location>
        <begin position="215"/>
        <end position="265"/>
    </location>
</feature>
<dbReference type="InterPro" id="IPR000601">
    <property type="entry name" value="PKD_dom"/>
</dbReference>
<gene>
    <name evidence="3" type="ORF">S01H4_44881</name>
</gene>
<dbReference type="Pfam" id="PF00801">
    <property type="entry name" value="PKD"/>
    <property type="match status" value="1"/>
</dbReference>
<dbReference type="Pfam" id="PF14312">
    <property type="entry name" value="FG-GAP_2"/>
    <property type="match status" value="3"/>
</dbReference>
<proteinExistence type="predicted"/>
<sequence length="282" mass="30597">YFGCFVSLDGDYALIGAYGADSAYIFKRDGTNWNEEAKLIASDGKPEDRFGKSVSIDGEYAIIGSPHHDNNIGSAYVFKRSGTSWTEEQKLTPLEGEDDLFGECVTISGDYALVGAPFFYGNTGCAYVFKRSGTSWTEEQRLTASDGEINNYFGSDSTINGNNILCGSYINNRKGAAYFFEKLDPNAPNAPIIEGPASGKVGNELEYTFNAEDPNGDDVKYHIDWDDGNSETTTFNPSGKDVKVKHNWSEEGTYTIKAAAEDTNGLVGPWGSPSEAISLDSS</sequence>
<reference evidence="3" key="1">
    <citation type="journal article" date="2014" name="Front. Microbiol.">
        <title>High frequency of phylogenetically diverse reductive dehalogenase-homologous genes in deep subseafloor sedimentary metagenomes.</title>
        <authorList>
            <person name="Kawai M."/>
            <person name="Futagami T."/>
            <person name="Toyoda A."/>
            <person name="Takaki Y."/>
            <person name="Nishi S."/>
            <person name="Hori S."/>
            <person name="Arai W."/>
            <person name="Tsubouchi T."/>
            <person name="Morono Y."/>
            <person name="Uchiyama I."/>
            <person name="Ito T."/>
            <person name="Fujiyama A."/>
            <person name="Inagaki F."/>
            <person name="Takami H."/>
        </authorList>
    </citation>
    <scope>NUCLEOTIDE SEQUENCE</scope>
    <source>
        <strain evidence="3">Expedition CK06-06</strain>
    </source>
</reference>
<dbReference type="InterPro" id="IPR028994">
    <property type="entry name" value="Integrin_alpha_N"/>
</dbReference>
<dbReference type="PANTHER" id="PTHR36220">
    <property type="entry name" value="UNNAMED PRODUCT"/>
    <property type="match status" value="1"/>
</dbReference>
<dbReference type="SUPFAM" id="SSF69318">
    <property type="entry name" value="Integrin alpha N-terminal domain"/>
    <property type="match status" value="1"/>
</dbReference>
<evidence type="ECO:0000259" key="2">
    <source>
        <dbReference type="PROSITE" id="PS50093"/>
    </source>
</evidence>
<evidence type="ECO:0000256" key="1">
    <source>
        <dbReference type="ARBA" id="ARBA00022729"/>
    </source>
</evidence>
<name>X1BI72_9ZZZZ</name>
<dbReference type="PROSITE" id="PS50093">
    <property type="entry name" value="PKD"/>
    <property type="match status" value="1"/>
</dbReference>
<keyword evidence="1" id="KW-0732">Signal</keyword>
<evidence type="ECO:0000313" key="3">
    <source>
        <dbReference type="EMBL" id="GAG94715.1"/>
    </source>
</evidence>
<dbReference type="InterPro" id="IPR013517">
    <property type="entry name" value="FG-GAP"/>
</dbReference>
<organism evidence="3">
    <name type="scientific">marine sediment metagenome</name>
    <dbReference type="NCBI Taxonomy" id="412755"/>
    <lineage>
        <taxon>unclassified sequences</taxon>
        <taxon>metagenomes</taxon>
        <taxon>ecological metagenomes</taxon>
    </lineage>
</organism>
<comment type="caution">
    <text evidence="3">The sequence shown here is derived from an EMBL/GenBank/DDBJ whole genome shotgun (WGS) entry which is preliminary data.</text>
</comment>
<dbReference type="Gene3D" id="2.60.40.10">
    <property type="entry name" value="Immunoglobulins"/>
    <property type="match status" value="1"/>
</dbReference>
<feature type="non-terminal residue" evidence="3">
    <location>
        <position position="1"/>
    </location>
</feature>
<dbReference type="SUPFAM" id="SSF49299">
    <property type="entry name" value="PKD domain"/>
    <property type="match status" value="1"/>
</dbReference>
<dbReference type="AlphaFoldDB" id="X1BI72"/>
<protein>
    <recommendedName>
        <fullName evidence="2">PKD domain-containing protein</fullName>
    </recommendedName>
</protein>
<dbReference type="CDD" id="cd00146">
    <property type="entry name" value="PKD"/>
    <property type="match status" value="1"/>
</dbReference>
<dbReference type="PANTHER" id="PTHR36220:SF1">
    <property type="entry name" value="GAMMA TUBULIN COMPLEX COMPONENT C-TERMINAL DOMAIN-CONTAINING PROTEIN"/>
    <property type="match status" value="1"/>
</dbReference>